<evidence type="ECO:0000256" key="5">
    <source>
        <dbReference type="PIRSR" id="PIRSR031924-50"/>
    </source>
</evidence>
<dbReference type="PANTHER" id="PTHR10151">
    <property type="entry name" value="ECTONUCLEOTIDE PYROPHOSPHATASE/PHOSPHODIESTERASE"/>
    <property type="match status" value="1"/>
</dbReference>
<reference evidence="7 8" key="1">
    <citation type="submission" date="2020-08" db="EMBL/GenBank/DDBJ databases">
        <title>Genomic Encyclopedia of Type Strains, Phase IV (KMG-IV): sequencing the most valuable type-strain genomes for metagenomic binning, comparative biology and taxonomic classification.</title>
        <authorList>
            <person name="Goeker M."/>
        </authorList>
    </citation>
    <scope>NUCLEOTIDE SEQUENCE [LARGE SCALE GENOMIC DNA]</scope>
    <source>
        <strain evidence="7 8">DSM 103336</strain>
    </source>
</reference>
<comment type="caution">
    <text evidence="7">The sequence shown here is derived from an EMBL/GenBank/DDBJ whole genome shotgun (WGS) entry which is preliminary data.</text>
</comment>
<accession>A0A7W9BTA9</accession>
<dbReference type="InterPro" id="IPR026263">
    <property type="entry name" value="Alkaline_phosphatase_prok"/>
</dbReference>
<protein>
    <recommendedName>
        <fullName evidence="4">Alkaline phosphatase</fullName>
        <ecNumber evidence="4">3.1.3.1</ecNumber>
    </recommendedName>
</protein>
<dbReference type="GO" id="GO:0046872">
    <property type="term" value="F:metal ion binding"/>
    <property type="evidence" value="ECO:0007669"/>
    <property type="project" value="UniProtKB-KW"/>
</dbReference>
<dbReference type="Pfam" id="PF01663">
    <property type="entry name" value="Phosphodiest"/>
    <property type="match status" value="1"/>
</dbReference>
<evidence type="ECO:0000256" key="2">
    <source>
        <dbReference type="ARBA" id="ARBA00022723"/>
    </source>
</evidence>
<comment type="function">
    <text evidence="4">Alkaline phosphatase with broad substrate specificity.</text>
</comment>
<keyword evidence="7" id="KW-0378">Hydrolase</keyword>
<dbReference type="InterPro" id="IPR017850">
    <property type="entry name" value="Alkaline_phosphatase_core_sf"/>
</dbReference>
<dbReference type="Proteomes" id="UP000546701">
    <property type="component" value="Unassembled WGS sequence"/>
</dbReference>
<keyword evidence="2 4" id="KW-0479">Metal-binding</keyword>
<dbReference type="EMBL" id="JACIJR010000005">
    <property type="protein sequence ID" value="MBB5729720.1"/>
    <property type="molecule type" value="Genomic_DNA"/>
</dbReference>
<dbReference type="InterPro" id="IPR002591">
    <property type="entry name" value="Phosphodiest/P_Trfase"/>
</dbReference>
<evidence type="ECO:0000256" key="3">
    <source>
        <dbReference type="ARBA" id="ARBA00022729"/>
    </source>
</evidence>
<dbReference type="EC" id="3.1.3.1" evidence="4"/>
<feature type="binding site" evidence="6">
    <location>
        <begin position="186"/>
        <end position="188"/>
    </location>
    <ligand>
        <name>substrate</name>
    </ligand>
</feature>
<evidence type="ECO:0000256" key="1">
    <source>
        <dbReference type="ARBA" id="ARBA00022553"/>
    </source>
</evidence>
<comment type="cofactor">
    <cofactor evidence="4">
        <name>Zn(2+)</name>
        <dbReference type="ChEBI" id="CHEBI:29105"/>
    </cofactor>
    <text evidence="4">Binds 2 Zn(2+) ions.</text>
</comment>
<keyword evidence="4" id="KW-0862">Zinc</keyword>
<evidence type="ECO:0000256" key="4">
    <source>
        <dbReference type="PIRNR" id="PIRNR031924"/>
    </source>
</evidence>
<dbReference type="SUPFAM" id="SSF53649">
    <property type="entry name" value="Alkaline phosphatase-like"/>
    <property type="match status" value="1"/>
</dbReference>
<feature type="binding site" evidence="6">
    <location>
        <position position="125"/>
    </location>
    <ligand>
        <name>substrate</name>
    </ligand>
</feature>
<keyword evidence="3" id="KW-0732">Signal</keyword>
<sequence length="570" mass="60503">MIRKQDPRIATPNMLPPRYSMPFALWRMPVSLSPFVVATALAAAAVAPAAAQQPAPKLLVAISVDQFSADLFAEYRPLYTAGLKRMSTGAVFPSGYQSHAATETCPGHSTILTGSHPARTGIIANNWYDLSLARADKKVYCTEDPTVAGSSSDNYTVSPQYLKVPTLGDRMKAANPASRVVSVAGKDRAAVMMGGHAIDQAWYWGGKSFVTLPGRTGAVPATVNRINADVLATLARPGRAVLPAACASHSAAVHVGTRDVGVLIDRKAEDFARFRTALDFDREVADLAIGLIGELKLGSGPAPDVISIGLSATDYVGHGYGTEGAEMCTQLLGVDNAVGRILAALDARKVPYAVVLTADHGGTDLPERSHARGVPDAVRVDKALLPDAMGAALATEFKLTGRVLYGDGPFGDMYLSRDIPAELRSRVLAAAKARYLASPQVAAVFTADELRRMPTPTSTPVEEWSLADRFRASFDPERSGDLLVALKPHVTPIATQGGTVATHGSPWSYDRRVPMLFYRPGMIGFEQPLSVETVDILPTLASLIALPVPKAEIDGRCLDLDPGPADTCAR</sequence>
<dbReference type="GO" id="GO:0004035">
    <property type="term" value="F:alkaline phosphatase activity"/>
    <property type="evidence" value="ECO:0007669"/>
    <property type="project" value="UniProtKB-EC"/>
</dbReference>
<dbReference type="PANTHER" id="PTHR10151:SF120">
    <property type="entry name" value="BIS(5'-ADENOSYL)-TRIPHOSPHATASE"/>
    <property type="match status" value="1"/>
</dbReference>
<dbReference type="PIRSF" id="PIRSF031924">
    <property type="entry name" value="Pi-irrepressible_AP"/>
    <property type="match status" value="1"/>
</dbReference>
<keyword evidence="1 5" id="KW-0597">Phosphoprotein</keyword>
<feature type="active site" description="Phosphothreonine intermediate" evidence="5">
    <location>
        <position position="104"/>
    </location>
</feature>
<dbReference type="AlphaFoldDB" id="A0A7W9BTA9"/>
<comment type="catalytic activity">
    <reaction evidence="4">
        <text>a phosphate monoester + H2O = an alcohol + phosphate</text>
        <dbReference type="Rhea" id="RHEA:15017"/>
        <dbReference type="ChEBI" id="CHEBI:15377"/>
        <dbReference type="ChEBI" id="CHEBI:30879"/>
        <dbReference type="ChEBI" id="CHEBI:43474"/>
        <dbReference type="ChEBI" id="CHEBI:67140"/>
        <dbReference type="EC" id="3.1.3.1"/>
    </reaction>
</comment>
<proteinExistence type="predicted"/>
<dbReference type="CDD" id="cd16016">
    <property type="entry name" value="AP-SPAP"/>
    <property type="match status" value="1"/>
</dbReference>
<dbReference type="Gene3D" id="3.30.1360.150">
    <property type="match status" value="1"/>
</dbReference>
<name>A0A7W9BTA9_9SPHN</name>
<evidence type="ECO:0000256" key="6">
    <source>
        <dbReference type="PIRSR" id="PIRSR031924-51"/>
    </source>
</evidence>
<dbReference type="Gene3D" id="3.40.720.10">
    <property type="entry name" value="Alkaline Phosphatase, subunit A"/>
    <property type="match status" value="2"/>
</dbReference>
<evidence type="ECO:0000313" key="7">
    <source>
        <dbReference type="EMBL" id="MBB5729720.1"/>
    </source>
</evidence>
<keyword evidence="8" id="KW-1185">Reference proteome</keyword>
<evidence type="ECO:0000313" key="8">
    <source>
        <dbReference type="Proteomes" id="UP000546701"/>
    </source>
</evidence>
<organism evidence="7 8">
    <name type="scientific">Sphingomonas prati</name>
    <dbReference type="NCBI Taxonomy" id="1843237"/>
    <lineage>
        <taxon>Bacteria</taxon>
        <taxon>Pseudomonadati</taxon>
        <taxon>Pseudomonadota</taxon>
        <taxon>Alphaproteobacteria</taxon>
        <taxon>Sphingomonadales</taxon>
        <taxon>Sphingomonadaceae</taxon>
        <taxon>Sphingomonas</taxon>
    </lineage>
</organism>
<gene>
    <name evidence="7" type="ORF">FHS99_002216</name>
</gene>